<proteinExistence type="predicted"/>
<dbReference type="Proteomes" id="UP001241537">
    <property type="component" value="Unassembled WGS sequence"/>
</dbReference>
<dbReference type="AlphaFoldDB" id="A0AAE3VCB1"/>
<evidence type="ECO:0000313" key="1">
    <source>
        <dbReference type="EMBL" id="MDQ0153666.1"/>
    </source>
</evidence>
<sequence length="142" mass="15421">MASLTHVCMWSDNGWKRITAEQAAKLHPGGAVSAHSGLFMCELCGQYVSLTDGAVQARQFRHSAYEKSKNCPERILGAGYSISYGSQEHDLPIRITGVSAASFRFEIGLIRAPISSLTKDFCIEIKPKGVSTTPYRHTNGSG</sequence>
<accession>A0AAE3VCB1</accession>
<gene>
    <name evidence="1" type="ORF">J2S20_002388</name>
</gene>
<protein>
    <submittedName>
        <fullName evidence="1">Uncharacterized protein</fullName>
    </submittedName>
</protein>
<organism evidence="1 2">
    <name type="scientific">Moryella indoligenes</name>
    <dbReference type="NCBI Taxonomy" id="371674"/>
    <lineage>
        <taxon>Bacteria</taxon>
        <taxon>Bacillati</taxon>
        <taxon>Bacillota</taxon>
        <taxon>Clostridia</taxon>
        <taxon>Lachnospirales</taxon>
        <taxon>Lachnospiraceae</taxon>
        <taxon>Moryella</taxon>
    </lineage>
</organism>
<dbReference type="EMBL" id="JAUSTO010000030">
    <property type="protein sequence ID" value="MDQ0153666.1"/>
    <property type="molecule type" value="Genomic_DNA"/>
</dbReference>
<comment type="caution">
    <text evidence="1">The sequence shown here is derived from an EMBL/GenBank/DDBJ whole genome shotgun (WGS) entry which is preliminary data.</text>
</comment>
<name>A0AAE3VCB1_9FIRM</name>
<dbReference type="RefSeq" id="WP_307255544.1">
    <property type="nucleotide sequence ID" value="NZ_JAUSTO010000030.1"/>
</dbReference>
<reference evidence="1" key="1">
    <citation type="submission" date="2023-07" db="EMBL/GenBank/DDBJ databases">
        <title>Genomic Encyclopedia of Type Strains, Phase IV (KMG-IV): sequencing the most valuable type-strain genomes for metagenomic binning, comparative biology and taxonomic classification.</title>
        <authorList>
            <person name="Goeker M."/>
        </authorList>
    </citation>
    <scope>NUCLEOTIDE SEQUENCE</scope>
    <source>
        <strain evidence="1">DSM 19659</strain>
    </source>
</reference>
<evidence type="ECO:0000313" key="2">
    <source>
        <dbReference type="Proteomes" id="UP001241537"/>
    </source>
</evidence>
<keyword evidence="2" id="KW-1185">Reference proteome</keyword>